<reference evidence="3" key="1">
    <citation type="submission" date="2020-06" db="EMBL/GenBank/DDBJ databases">
        <title>A chromosome-scale genome assembly of Talaromyces rugulosus W13939.</title>
        <authorList>
            <person name="Wang B."/>
            <person name="Guo L."/>
            <person name="Ye K."/>
            <person name="Wang L."/>
        </authorList>
    </citation>
    <scope>NUCLEOTIDE SEQUENCE [LARGE SCALE GENOMIC DNA]</scope>
    <source>
        <strain evidence="3">W13939</strain>
    </source>
</reference>
<accession>A0A7H8RE26</accession>
<keyword evidence="3" id="KW-1185">Reference proteome</keyword>
<dbReference type="EMBL" id="CP055903">
    <property type="protein sequence ID" value="QKX64634.1"/>
    <property type="molecule type" value="Genomic_DNA"/>
</dbReference>
<evidence type="ECO:0000313" key="2">
    <source>
        <dbReference type="EMBL" id="QKX64634.1"/>
    </source>
</evidence>
<evidence type="ECO:0000313" key="3">
    <source>
        <dbReference type="Proteomes" id="UP000509510"/>
    </source>
</evidence>
<feature type="transmembrane region" description="Helical" evidence="1">
    <location>
        <begin position="94"/>
        <end position="112"/>
    </location>
</feature>
<keyword evidence="1" id="KW-0812">Transmembrane</keyword>
<dbReference type="AlphaFoldDB" id="A0A7H8RE26"/>
<dbReference type="OrthoDB" id="4224770at2759"/>
<keyword evidence="1" id="KW-0472">Membrane</keyword>
<dbReference type="GeneID" id="55999286"/>
<protein>
    <submittedName>
        <fullName evidence="2">Uncharacterized protein</fullName>
    </submittedName>
</protein>
<name>A0A7H8RE26_TALRU</name>
<sequence>MPLFRLNPFQSLNGHNPATTRPSITCEKCNHKQPQNTSSDAVMASLIVLFSYFLAFLDDIEQQLKTIHGREKGLVVCILGGTLLLGFFGVAFWVGAMALPWIIGCWVIWAYVRRGFDKIVVSLAETEGVPERAK</sequence>
<dbReference type="Proteomes" id="UP000509510">
    <property type="component" value="Chromosome VI"/>
</dbReference>
<organism evidence="2 3">
    <name type="scientific">Talaromyces rugulosus</name>
    <name type="common">Penicillium rugulosum</name>
    <dbReference type="NCBI Taxonomy" id="121627"/>
    <lineage>
        <taxon>Eukaryota</taxon>
        <taxon>Fungi</taxon>
        <taxon>Dikarya</taxon>
        <taxon>Ascomycota</taxon>
        <taxon>Pezizomycotina</taxon>
        <taxon>Eurotiomycetes</taxon>
        <taxon>Eurotiomycetidae</taxon>
        <taxon>Eurotiales</taxon>
        <taxon>Trichocomaceae</taxon>
        <taxon>Talaromyces</taxon>
        <taxon>Talaromyces sect. Islandici</taxon>
    </lineage>
</organism>
<keyword evidence="1" id="KW-1133">Transmembrane helix</keyword>
<gene>
    <name evidence="2" type="ORF">TRUGW13939_11809</name>
</gene>
<evidence type="ECO:0000256" key="1">
    <source>
        <dbReference type="SAM" id="Phobius"/>
    </source>
</evidence>
<proteinExistence type="predicted"/>
<dbReference type="RefSeq" id="XP_035350807.1">
    <property type="nucleotide sequence ID" value="XM_035494914.1"/>
</dbReference>
<dbReference type="KEGG" id="trg:TRUGW13939_11809"/>